<dbReference type="AlphaFoldDB" id="A0A8C5QYT5"/>
<feature type="region of interest" description="Disordered" evidence="1">
    <location>
        <begin position="173"/>
        <end position="205"/>
    </location>
</feature>
<dbReference type="InterPro" id="IPR036174">
    <property type="entry name" value="Znf_Sec23_Sec24_sf"/>
</dbReference>
<reference evidence="3" key="2">
    <citation type="submission" date="2025-09" db="UniProtKB">
        <authorList>
            <consortium name="Ensembl"/>
        </authorList>
    </citation>
    <scope>IDENTIFICATION</scope>
</reference>
<evidence type="ECO:0000313" key="4">
    <source>
        <dbReference type="Proteomes" id="UP000694569"/>
    </source>
</evidence>
<dbReference type="GO" id="GO:0006886">
    <property type="term" value="P:intracellular protein transport"/>
    <property type="evidence" value="ECO:0007669"/>
    <property type="project" value="InterPro"/>
</dbReference>
<name>A0A8C5QYT5_9ANUR</name>
<dbReference type="GO" id="GO:0030127">
    <property type="term" value="C:COPII vesicle coat"/>
    <property type="evidence" value="ECO:0007669"/>
    <property type="project" value="InterPro"/>
</dbReference>
<dbReference type="GO" id="GO:0000149">
    <property type="term" value="F:SNARE binding"/>
    <property type="evidence" value="ECO:0007669"/>
    <property type="project" value="TreeGrafter"/>
</dbReference>
<dbReference type="InterPro" id="IPR002035">
    <property type="entry name" value="VWF_A"/>
</dbReference>
<evidence type="ECO:0000313" key="3">
    <source>
        <dbReference type="Ensembl" id="ENSLLEP00000045230.1"/>
    </source>
</evidence>
<dbReference type="SUPFAM" id="SSF53300">
    <property type="entry name" value="vWA-like"/>
    <property type="match status" value="1"/>
</dbReference>
<dbReference type="GO" id="GO:0008270">
    <property type="term" value="F:zinc ion binding"/>
    <property type="evidence" value="ECO:0007669"/>
    <property type="project" value="InterPro"/>
</dbReference>
<proteinExistence type="predicted"/>
<dbReference type="InterPro" id="IPR050550">
    <property type="entry name" value="SEC23_SEC24_subfamily"/>
</dbReference>
<dbReference type="GeneTree" id="ENSGT00940000177217"/>
<dbReference type="PROSITE" id="PS50234">
    <property type="entry name" value="VWFA"/>
    <property type="match status" value="1"/>
</dbReference>
<dbReference type="Gene3D" id="2.30.30.380">
    <property type="entry name" value="Zn-finger domain of Sec23/24"/>
    <property type="match status" value="1"/>
</dbReference>
<dbReference type="SMART" id="SM00327">
    <property type="entry name" value="VWA"/>
    <property type="match status" value="1"/>
</dbReference>
<feature type="compositionally biased region" description="Polar residues" evidence="1">
    <location>
        <begin position="176"/>
        <end position="188"/>
    </location>
</feature>
<evidence type="ECO:0000256" key="1">
    <source>
        <dbReference type="SAM" id="MobiDB-lite"/>
    </source>
</evidence>
<dbReference type="GO" id="GO:0070971">
    <property type="term" value="C:endoplasmic reticulum exit site"/>
    <property type="evidence" value="ECO:0007669"/>
    <property type="project" value="TreeGrafter"/>
</dbReference>
<organism evidence="3 4">
    <name type="scientific">Leptobrachium leishanense</name>
    <name type="common">Leishan spiny toad</name>
    <dbReference type="NCBI Taxonomy" id="445787"/>
    <lineage>
        <taxon>Eukaryota</taxon>
        <taxon>Metazoa</taxon>
        <taxon>Chordata</taxon>
        <taxon>Craniata</taxon>
        <taxon>Vertebrata</taxon>
        <taxon>Euteleostomi</taxon>
        <taxon>Amphibia</taxon>
        <taxon>Batrachia</taxon>
        <taxon>Anura</taxon>
        <taxon>Pelobatoidea</taxon>
        <taxon>Megophryidae</taxon>
        <taxon>Leptobrachium</taxon>
    </lineage>
</organism>
<sequence>MEFGCRYIYVDQPLPQCTEKDTSLLDATSTPEPPSGDLMYDLAEPEPIEYSNFQLEDNLYGRPAVTVTDSDGDNSQRACHQTALPVTETFNDSLPQCVSNRVNTYDDIPTPPQTVQKNETPPPPIPPRTKKPSLVPGIVIPFPDIPVPDAASPSENLYGNCILEEDSQPYYDGLGNTYNGVPSSTSTEIKSDRPPPPPIPSRILKPPSFLVSDITVPSSNQLCSEPQQFQPDNTSHVEPTYMDILPASYEEVKKKATTGIQPINMNLAGPPLPPRPDLKNSSGPPPSPRSVPKNSTGPPPSPRPELKNPKGPPRSPRPVCKNPASPAPRHSIACLTPTVPPTSVFPAQNTTAASTLAPGGMPQLPANCNILLLNVGKIIDTSDTTLNLETPSVCRSCSACLSSLNQVHGNKTWTCVFCGTENSIRENEQCADLEGDQLFLCTNLLGCEPLESEDDLLIFCIDISGSMSVTLEVLYDNKPESNSHNVYTSRMEAMKYGLMQCLHFIHTHHPNKRVALVTFSDQVKLYGDGTSQPQVLEDCELLDTDYLKSQGENQPTPNRIAQTLDALQSKIECLTETGATALGPAALVCIAMASRRPGSKVIICTDGRANTDLGNLEDIAEEYVYESSRLYYSTLSEMALQHSVVVSVVTIEGTDCRLRELGQLADKTGGKVNIVHPLQLADEFQSIVEERINATDVKVKVYLPNSMYLLHEAHTISIMERMIGSTTSDSILSIEFNVKTSKIQEVLRHSQLPVQVELTFCLPDGRRGHRVLSQKRPLTNDSSAALDSINLNVIQIHSAQISAQLAIEGRVDEASKIALALKELIARVMQHENYQAQGEEYEDWENCMSPIYEDLQVYVKKDAKKNNEGTHTDTPVLKAFSDEMANMMFQLKKAKKKVLQKLQM</sequence>
<dbReference type="PANTHER" id="PTHR13803:SF43">
    <property type="entry name" value="CIRCULARLY PERMUTATED RAS PROTEIN 1-LIKE"/>
    <property type="match status" value="1"/>
</dbReference>
<dbReference type="Proteomes" id="UP000694569">
    <property type="component" value="Unplaced"/>
</dbReference>
<feature type="region of interest" description="Disordered" evidence="1">
    <location>
        <begin position="219"/>
        <end position="238"/>
    </location>
</feature>
<dbReference type="PANTHER" id="PTHR13803">
    <property type="entry name" value="SEC24-RELATED PROTEIN"/>
    <property type="match status" value="1"/>
</dbReference>
<reference evidence="3" key="1">
    <citation type="submission" date="2025-08" db="UniProtKB">
        <authorList>
            <consortium name="Ensembl"/>
        </authorList>
    </citation>
    <scope>IDENTIFICATION</scope>
</reference>
<protein>
    <recommendedName>
        <fullName evidence="2">VWFA domain-containing protein</fullName>
    </recommendedName>
</protein>
<feature type="region of interest" description="Disordered" evidence="1">
    <location>
        <begin position="260"/>
        <end position="335"/>
    </location>
</feature>
<dbReference type="CDD" id="cd00198">
    <property type="entry name" value="vWFA"/>
    <property type="match status" value="1"/>
</dbReference>
<dbReference type="OrthoDB" id="1724672at2759"/>
<dbReference type="InterPro" id="IPR036465">
    <property type="entry name" value="vWFA_dom_sf"/>
</dbReference>
<feature type="domain" description="VWFA" evidence="2">
    <location>
        <begin position="456"/>
        <end position="692"/>
    </location>
</feature>
<dbReference type="SUPFAM" id="SSF82919">
    <property type="entry name" value="Zn-finger domain of Sec23/24"/>
    <property type="match status" value="1"/>
</dbReference>
<dbReference type="Ensembl" id="ENSLLET00000047029.1">
    <property type="protein sequence ID" value="ENSLLEP00000045230.1"/>
    <property type="gene ID" value="ENSLLEG00000028691.1"/>
</dbReference>
<feature type="compositionally biased region" description="Polar residues" evidence="1">
    <location>
        <begin position="219"/>
        <end position="237"/>
    </location>
</feature>
<keyword evidence="4" id="KW-1185">Reference proteome</keyword>
<dbReference type="GO" id="GO:0090110">
    <property type="term" value="P:COPII-coated vesicle cargo loading"/>
    <property type="evidence" value="ECO:0007669"/>
    <property type="project" value="TreeGrafter"/>
</dbReference>
<feature type="region of interest" description="Disordered" evidence="1">
    <location>
        <begin position="109"/>
        <end position="130"/>
    </location>
</feature>
<accession>A0A8C5QYT5</accession>
<dbReference type="Gene3D" id="3.40.50.410">
    <property type="entry name" value="von Willebrand factor, type A domain"/>
    <property type="match status" value="1"/>
</dbReference>
<evidence type="ECO:0000259" key="2">
    <source>
        <dbReference type="PROSITE" id="PS50234"/>
    </source>
</evidence>